<dbReference type="Proteomes" id="UP000593572">
    <property type="component" value="Unassembled WGS sequence"/>
</dbReference>
<dbReference type="AlphaFoldDB" id="A0A7J8MDM7"/>
<reference evidence="1 2" key="1">
    <citation type="journal article" date="2019" name="Genome Biol. Evol.">
        <title>Insights into the evolution of the New World diploid cottons (Gossypium, subgenus Houzingenia) based on genome sequencing.</title>
        <authorList>
            <person name="Grover C.E."/>
            <person name="Arick M.A. 2nd"/>
            <person name="Thrash A."/>
            <person name="Conover J.L."/>
            <person name="Sanders W.S."/>
            <person name="Peterson D.G."/>
            <person name="Frelichowski J.E."/>
            <person name="Scheffler J.A."/>
            <person name="Scheffler B.E."/>
            <person name="Wendel J.F."/>
        </authorList>
    </citation>
    <scope>NUCLEOTIDE SEQUENCE [LARGE SCALE GENOMIC DNA]</scope>
    <source>
        <strain evidence="1">157</strain>
        <tissue evidence="1">Leaf</tissue>
    </source>
</reference>
<dbReference type="EMBL" id="JABEZX010000008">
    <property type="protein sequence ID" value="MBA0562733.1"/>
    <property type="molecule type" value="Genomic_DNA"/>
</dbReference>
<gene>
    <name evidence="1" type="ORF">Golob_007756</name>
</gene>
<accession>A0A7J8MDM7</accession>
<protein>
    <submittedName>
        <fullName evidence="1">Uncharacterized protein</fullName>
    </submittedName>
</protein>
<organism evidence="1 2">
    <name type="scientific">Gossypium lobatum</name>
    <dbReference type="NCBI Taxonomy" id="34289"/>
    <lineage>
        <taxon>Eukaryota</taxon>
        <taxon>Viridiplantae</taxon>
        <taxon>Streptophyta</taxon>
        <taxon>Embryophyta</taxon>
        <taxon>Tracheophyta</taxon>
        <taxon>Spermatophyta</taxon>
        <taxon>Magnoliopsida</taxon>
        <taxon>eudicotyledons</taxon>
        <taxon>Gunneridae</taxon>
        <taxon>Pentapetalae</taxon>
        <taxon>rosids</taxon>
        <taxon>malvids</taxon>
        <taxon>Malvales</taxon>
        <taxon>Malvaceae</taxon>
        <taxon>Malvoideae</taxon>
        <taxon>Gossypium</taxon>
    </lineage>
</organism>
<keyword evidence="2" id="KW-1185">Reference proteome</keyword>
<evidence type="ECO:0000313" key="1">
    <source>
        <dbReference type="EMBL" id="MBA0562733.1"/>
    </source>
</evidence>
<name>A0A7J8MDM7_9ROSI</name>
<evidence type="ECO:0000313" key="2">
    <source>
        <dbReference type="Proteomes" id="UP000593572"/>
    </source>
</evidence>
<comment type="caution">
    <text evidence="1">The sequence shown here is derived from an EMBL/GenBank/DDBJ whole genome shotgun (WGS) entry which is preliminary data.</text>
</comment>
<proteinExistence type="predicted"/>
<sequence length="135" mass="15954">MASFSSSISSPAVELQEGDMDKYLQKLQPYTFIQEQGFNPLMRNCKGIWENATEREWTKFCLPSEKPTIILMVRGVNVPVTGMCICQFYDTPYYYHDYLYKIDLKELNKYRYRANIEIFNGRDSDVYILDRNNNT</sequence>